<dbReference type="SMART" id="SM00554">
    <property type="entry name" value="FAS1"/>
    <property type="match status" value="2"/>
</dbReference>
<keyword evidence="3" id="KW-0812">Transmembrane</keyword>
<evidence type="ECO:0000313" key="6">
    <source>
        <dbReference type="Proteomes" id="UP001157006"/>
    </source>
</evidence>
<accession>A0AAV0Z6F5</accession>
<dbReference type="PANTHER" id="PTHR33985">
    <property type="entry name" value="OS02G0491300 PROTEIN-RELATED"/>
    <property type="match status" value="1"/>
</dbReference>
<feature type="region of interest" description="Disordered" evidence="2">
    <location>
        <begin position="190"/>
        <end position="215"/>
    </location>
</feature>
<feature type="compositionally biased region" description="Low complexity" evidence="2">
    <location>
        <begin position="195"/>
        <end position="210"/>
    </location>
</feature>
<dbReference type="PANTHER" id="PTHR33985:SF19">
    <property type="entry name" value="FASCICLIN-LIKE ARABINOGALACTAN PROTEIN 21"/>
    <property type="match status" value="1"/>
</dbReference>
<comment type="similarity">
    <text evidence="1">Belongs to the fasciclin-like AGP family.</text>
</comment>
<sequence>MAPSCWCWFPIYFVASVTLGVIAITSAIHSNSKATPQELPPQSHTLSTNATRALKNSGYTFMADLLHRSPPFFLPPQNSTFFAIKDSAITNTSLPLWFLKSLLLYHTFTTKLTMQELLNMSQGTCMTTLFRQKNASITKIETLQKIVEINRVSISNPNMFLGEQFIIHGVVGPFSSIQREAFQGSSDFIHSPTCPSSSSSSSPSSSPSSPNRNSTYTSGDFKKIVEWNRIIHFLGSKGYSSFSIALHSVLEGLLIESLSFGFASVTIFAPPDVNLLSYPSALLYRAVKIHILPQRLTYKELCHFPVRTLLKTMMPDDHLEIDGVLGFMNVVVINGIEIVKPDMFVSERFVVHGISRAFKMAESNA</sequence>
<dbReference type="Gene3D" id="2.30.180.10">
    <property type="entry name" value="FAS1 domain"/>
    <property type="match status" value="1"/>
</dbReference>
<organism evidence="5 6">
    <name type="scientific">Vicia faba</name>
    <name type="common">Broad bean</name>
    <name type="synonym">Faba vulgaris</name>
    <dbReference type="NCBI Taxonomy" id="3906"/>
    <lineage>
        <taxon>Eukaryota</taxon>
        <taxon>Viridiplantae</taxon>
        <taxon>Streptophyta</taxon>
        <taxon>Embryophyta</taxon>
        <taxon>Tracheophyta</taxon>
        <taxon>Spermatophyta</taxon>
        <taxon>Magnoliopsida</taxon>
        <taxon>eudicotyledons</taxon>
        <taxon>Gunneridae</taxon>
        <taxon>Pentapetalae</taxon>
        <taxon>rosids</taxon>
        <taxon>fabids</taxon>
        <taxon>Fabales</taxon>
        <taxon>Fabaceae</taxon>
        <taxon>Papilionoideae</taxon>
        <taxon>50 kb inversion clade</taxon>
        <taxon>NPAAA clade</taxon>
        <taxon>Hologalegina</taxon>
        <taxon>IRL clade</taxon>
        <taxon>Fabeae</taxon>
        <taxon>Vicia</taxon>
    </lineage>
</organism>
<dbReference type="AlphaFoldDB" id="A0AAV0Z6F5"/>
<name>A0AAV0Z6F5_VICFA</name>
<keyword evidence="3" id="KW-1133">Transmembrane helix</keyword>
<evidence type="ECO:0000313" key="5">
    <source>
        <dbReference type="EMBL" id="CAI8592693.1"/>
    </source>
</evidence>
<evidence type="ECO:0000256" key="3">
    <source>
        <dbReference type="SAM" id="Phobius"/>
    </source>
</evidence>
<feature type="domain" description="FAS1" evidence="4">
    <location>
        <begin position="266"/>
        <end position="361"/>
    </location>
</feature>
<gene>
    <name evidence="5" type="ORF">VFH_I053840</name>
</gene>
<dbReference type="Proteomes" id="UP001157006">
    <property type="component" value="Chromosome 1S"/>
</dbReference>
<keyword evidence="3" id="KW-0472">Membrane</keyword>
<dbReference type="EMBL" id="OX451735">
    <property type="protein sequence ID" value="CAI8592693.1"/>
    <property type="molecule type" value="Genomic_DNA"/>
</dbReference>
<proteinExistence type="inferred from homology"/>
<keyword evidence="6" id="KW-1185">Reference proteome</keyword>
<dbReference type="SUPFAM" id="SSF82153">
    <property type="entry name" value="FAS1 domain"/>
    <property type="match status" value="2"/>
</dbReference>
<dbReference type="InterPro" id="IPR052806">
    <property type="entry name" value="Fasciclin-like_AGP"/>
</dbReference>
<feature type="domain" description="FAS1" evidence="4">
    <location>
        <begin position="80"/>
        <end position="177"/>
    </location>
</feature>
<reference evidence="5 6" key="1">
    <citation type="submission" date="2023-01" db="EMBL/GenBank/DDBJ databases">
        <authorList>
            <person name="Kreplak J."/>
        </authorList>
    </citation>
    <scope>NUCLEOTIDE SEQUENCE [LARGE SCALE GENOMIC DNA]</scope>
</reference>
<protein>
    <recommendedName>
        <fullName evidence="4">FAS1 domain-containing protein</fullName>
    </recommendedName>
</protein>
<evidence type="ECO:0000259" key="4">
    <source>
        <dbReference type="SMART" id="SM00554"/>
    </source>
</evidence>
<feature type="transmembrane region" description="Helical" evidence="3">
    <location>
        <begin position="7"/>
        <end position="28"/>
    </location>
</feature>
<dbReference type="InterPro" id="IPR036378">
    <property type="entry name" value="FAS1_dom_sf"/>
</dbReference>
<evidence type="ECO:0000256" key="1">
    <source>
        <dbReference type="ARBA" id="ARBA00007843"/>
    </source>
</evidence>
<dbReference type="InterPro" id="IPR000782">
    <property type="entry name" value="FAS1_domain"/>
</dbReference>
<evidence type="ECO:0000256" key="2">
    <source>
        <dbReference type="SAM" id="MobiDB-lite"/>
    </source>
</evidence>